<evidence type="ECO:0000256" key="5">
    <source>
        <dbReference type="ARBA" id="ARBA00023277"/>
    </source>
</evidence>
<evidence type="ECO:0000256" key="9">
    <source>
        <dbReference type="PIRSR" id="PIRSR601554-1"/>
    </source>
</evidence>
<keyword evidence="7 11" id="KW-0624">Polysaccharide degradation</keyword>
<dbReference type="PRINTS" id="PR00842">
    <property type="entry name" value="GLHYDLASE14B"/>
</dbReference>
<dbReference type="PRINTS" id="PR00750">
    <property type="entry name" value="BETAAMYLASE"/>
</dbReference>
<feature type="binding site" evidence="10">
    <location>
        <position position="416"/>
    </location>
    <ligand>
        <name>substrate</name>
    </ligand>
</feature>
<evidence type="ECO:0000256" key="6">
    <source>
        <dbReference type="ARBA" id="ARBA00023295"/>
    </source>
</evidence>
<sequence length="632" mass="71887">MENVVYTAECGMGTRITLKFQERYGILSRRGGAIRVKRARKQKTERGFKLDYGLVKKQPLALKAATAESEARSYTTNKDPMLANYVPVYVMLPLGVVTNENVLEDRVGLENQLRELRGAGVDGVMVDVWWGIVESKGPQRYDWSAYRDLFQLVGAYKLKLQAIMSFHQCGGNVGDSVFIPLPKWVVDIGKSNPDIFYTNRTGARNKECLSLGVDKQPLFYRRTPIELYSDYMISFRENMADFLESGLIIDIEVGLGPAGELRYPSYTQSLGWVFPGIGEFQCYDKYLKADFKGAAARAGHPEWELPDNAGGCNDVPESTEFFRPNGDYLTEKGNFFLTWYSNKLLTHGDDILDEANKVFLSCKVKLAAKVAGIHWWYNTESHAAELTSGYYNLYGRDGYRPIARMLSRHNAILNFTCLEMRNHEQMPEAKSGAEELVRQVLSGGWKENLEVAGENALARYDRTAYNQILLNARPNGVNRNGDPKLRMYGVTYLRLSDELLQEANIGIFKAFVRKMHANLGYCPDPEKYCHFTVPMERSKPRIPMTVLLEATKPVTPYPWYKETDMSLSDVTSFLDYLVAIILRIFKLKENGSELSGNGFNQLTPPTDFNFKHSNKFTKLAVDFIKCHRIMYK</sequence>
<keyword evidence="5 11" id="KW-0119">Carbohydrate metabolism</keyword>
<dbReference type="SUPFAM" id="SSF51445">
    <property type="entry name" value="(Trans)glycosidases"/>
    <property type="match status" value="1"/>
</dbReference>
<feature type="binding site" evidence="10">
    <location>
        <position position="374"/>
    </location>
    <ligand>
        <name>substrate</name>
    </ligand>
</feature>
<feature type="binding site" evidence="10">
    <location>
        <position position="369"/>
    </location>
    <ligand>
        <name>substrate</name>
    </ligand>
</feature>
<evidence type="ECO:0000313" key="12">
    <source>
        <dbReference type="EMBL" id="KAK7324768.1"/>
    </source>
</evidence>
<evidence type="ECO:0000256" key="3">
    <source>
        <dbReference type="ARBA" id="ARBA00012594"/>
    </source>
</evidence>
<reference evidence="12 13" key="1">
    <citation type="submission" date="2024-01" db="EMBL/GenBank/DDBJ databases">
        <title>The genomes of 5 underutilized Papilionoideae crops provide insights into root nodulation and disease resistanc.</title>
        <authorList>
            <person name="Jiang F."/>
        </authorList>
    </citation>
    <scope>NUCLEOTIDE SEQUENCE [LARGE SCALE GENOMIC DNA]</scope>
    <source>
        <strain evidence="12">LVBAO_FW01</strain>
        <tissue evidence="12">Leaves</tissue>
    </source>
</reference>
<comment type="catalytic activity">
    <reaction evidence="1 11">
        <text>Hydrolysis of (1-&gt;4)-alpha-D-glucosidic linkages in polysaccharides so as to remove successive maltose units from the non-reducing ends of the chains.</text>
        <dbReference type="EC" id="3.2.1.2"/>
    </reaction>
</comment>
<dbReference type="Proteomes" id="UP001367508">
    <property type="component" value="Unassembled WGS sequence"/>
</dbReference>
<evidence type="ECO:0000256" key="1">
    <source>
        <dbReference type="ARBA" id="ARBA00000546"/>
    </source>
</evidence>
<dbReference type="GO" id="GO:0000272">
    <property type="term" value="P:polysaccharide catabolic process"/>
    <property type="evidence" value="ECO:0007669"/>
    <property type="project" value="UniProtKB-KW"/>
</dbReference>
<evidence type="ECO:0000313" key="13">
    <source>
        <dbReference type="Proteomes" id="UP001367508"/>
    </source>
</evidence>
<dbReference type="PANTHER" id="PTHR31352:SF42">
    <property type="entry name" value="BETA-AMYLASE"/>
    <property type="match status" value="1"/>
</dbReference>
<dbReference type="GO" id="GO:0016161">
    <property type="term" value="F:beta-amylase activity"/>
    <property type="evidence" value="ECO:0007669"/>
    <property type="project" value="UniProtKB-EC"/>
</dbReference>
<comment type="similarity">
    <text evidence="2 11">Belongs to the glycosyl hydrolase 14 family.</text>
</comment>
<feature type="binding site" evidence="10">
    <location>
        <position position="494"/>
    </location>
    <ligand>
        <name>substrate</name>
    </ligand>
</feature>
<keyword evidence="6 11" id="KW-0326">Glycosidase</keyword>
<gene>
    <name evidence="12" type="ORF">VNO77_28601</name>
</gene>
<dbReference type="InterPro" id="IPR017853">
    <property type="entry name" value="GH"/>
</dbReference>
<dbReference type="PANTHER" id="PTHR31352">
    <property type="entry name" value="BETA-AMYLASE 1, CHLOROPLASTIC"/>
    <property type="match status" value="1"/>
</dbReference>
<evidence type="ECO:0000256" key="11">
    <source>
        <dbReference type="RuleBase" id="RU000509"/>
    </source>
</evidence>
<dbReference type="Gene3D" id="3.20.20.80">
    <property type="entry name" value="Glycosidases"/>
    <property type="match status" value="1"/>
</dbReference>
<accession>A0AAN9QBA0</accession>
<dbReference type="InterPro" id="IPR001554">
    <property type="entry name" value="Glyco_hydro_14"/>
</dbReference>
<dbReference type="EMBL" id="JAYMYQ010000006">
    <property type="protein sequence ID" value="KAK7324768.1"/>
    <property type="molecule type" value="Genomic_DNA"/>
</dbReference>
<dbReference type="FunFam" id="3.20.20.80:FF:000066">
    <property type="entry name" value="Beta-amylase"/>
    <property type="match status" value="1"/>
</dbReference>
<dbReference type="EC" id="3.2.1.2" evidence="3 11"/>
<feature type="binding site" evidence="10">
    <location>
        <position position="127"/>
    </location>
    <ligand>
        <name>substrate</name>
    </ligand>
</feature>
<dbReference type="PROSITE" id="PS00679">
    <property type="entry name" value="BETA_AMYLASE_2"/>
    <property type="match status" value="1"/>
</dbReference>
<keyword evidence="4 11" id="KW-0378">Hydrolase</keyword>
<evidence type="ECO:0000256" key="4">
    <source>
        <dbReference type="ARBA" id="ARBA00022801"/>
    </source>
</evidence>
<evidence type="ECO:0000256" key="2">
    <source>
        <dbReference type="ARBA" id="ARBA00005652"/>
    </source>
</evidence>
<evidence type="ECO:0000256" key="10">
    <source>
        <dbReference type="PIRSR" id="PIRSR601554-2"/>
    </source>
</evidence>
<feature type="binding site" evidence="10">
    <location>
        <position position="175"/>
    </location>
    <ligand>
        <name>substrate</name>
    </ligand>
</feature>
<dbReference type="PROSITE" id="PS00506">
    <property type="entry name" value="BETA_AMYLASE_1"/>
    <property type="match status" value="1"/>
</dbReference>
<dbReference type="Pfam" id="PF01373">
    <property type="entry name" value="Glyco_hydro_14"/>
    <property type="match status" value="1"/>
</dbReference>
<evidence type="ECO:0000256" key="7">
    <source>
        <dbReference type="ARBA" id="ARBA00023326"/>
    </source>
</evidence>
<proteinExistence type="inferred from homology"/>
<protein>
    <recommendedName>
        <fullName evidence="8 11">Beta-amylase</fullName>
        <ecNumber evidence="3 11">3.2.1.2</ecNumber>
    </recommendedName>
</protein>
<feature type="binding site" evidence="10">
    <location>
        <position position="167"/>
    </location>
    <ligand>
        <name>substrate</name>
    </ligand>
</feature>
<feature type="active site" description="Proton acceptor" evidence="9">
    <location>
        <position position="454"/>
    </location>
</feature>
<name>A0AAN9QBA0_CANGL</name>
<feature type="binding site" evidence="10">
    <location>
        <begin position="455"/>
        <end position="456"/>
    </location>
    <ligand>
        <name>substrate</name>
    </ligand>
</feature>
<dbReference type="AlphaFoldDB" id="A0AAN9QBA0"/>
<comment type="caution">
    <text evidence="12">The sequence shown here is derived from an EMBL/GenBank/DDBJ whole genome shotgun (WGS) entry which is preliminary data.</text>
</comment>
<evidence type="ECO:0000256" key="8">
    <source>
        <dbReference type="ARBA" id="ARBA00072721"/>
    </source>
</evidence>
<dbReference type="InterPro" id="IPR018238">
    <property type="entry name" value="Glyco_hydro_14_CS"/>
</dbReference>
<organism evidence="12 13">
    <name type="scientific">Canavalia gladiata</name>
    <name type="common">Sword bean</name>
    <name type="synonym">Dolichos gladiatus</name>
    <dbReference type="NCBI Taxonomy" id="3824"/>
    <lineage>
        <taxon>Eukaryota</taxon>
        <taxon>Viridiplantae</taxon>
        <taxon>Streptophyta</taxon>
        <taxon>Embryophyta</taxon>
        <taxon>Tracheophyta</taxon>
        <taxon>Spermatophyta</taxon>
        <taxon>Magnoliopsida</taxon>
        <taxon>eudicotyledons</taxon>
        <taxon>Gunneridae</taxon>
        <taxon>Pentapetalae</taxon>
        <taxon>rosids</taxon>
        <taxon>fabids</taxon>
        <taxon>Fabales</taxon>
        <taxon>Fabaceae</taxon>
        <taxon>Papilionoideae</taxon>
        <taxon>50 kb inversion clade</taxon>
        <taxon>NPAAA clade</taxon>
        <taxon>indigoferoid/millettioid clade</taxon>
        <taxon>Phaseoleae</taxon>
        <taxon>Canavalia</taxon>
    </lineage>
</organism>
<dbReference type="InterPro" id="IPR001371">
    <property type="entry name" value="Glyco_hydro_14B_pln"/>
</dbReference>
<feature type="active site" description="Proton donor" evidence="9">
    <location>
        <position position="260"/>
    </location>
</feature>
<keyword evidence="13" id="KW-1185">Reference proteome</keyword>